<name>A0A1Q8S6T9_9PEZI</name>
<gene>
    <name evidence="3" type="ORF">CCHL11_02188</name>
</gene>
<dbReference type="EMBL" id="MPGH01000011">
    <property type="protein sequence ID" value="OLN97107.1"/>
    <property type="molecule type" value="Genomic_DNA"/>
</dbReference>
<evidence type="ECO:0000256" key="1">
    <source>
        <dbReference type="SAM" id="Coils"/>
    </source>
</evidence>
<feature type="region of interest" description="Disordered" evidence="2">
    <location>
        <begin position="78"/>
        <end position="101"/>
    </location>
</feature>
<dbReference type="STRING" id="708187.A0A1Q8S6T9"/>
<keyword evidence="1" id="KW-0175">Coiled coil</keyword>
<proteinExistence type="predicted"/>
<sequence>MSSADVEARRRERGVIAQREYRKRHASKVQFLQDENRKLKDAIASITEALGGSGATLPDNVKVALSKARHIAGITESAGEIDKDQGEGRVETPKEPEGRVPSTSALLVAKATHGDGSASEVQLVASGHLSPRLDYGLWLEADRLIRVIDPPLDIIPYMGVGTSTLAGTIFWATMNYSIDIWNSRTSPTAVNFLDRMFNHSRHLTDRHFLLSLAQSRVDYKQKGYMFRKLSEQFERNAMTDMQNLIEADYERNGQPSKWWKKPEEVATIILDQLTSEERVRFDAVLEGKGTKADEELMRPLITWLAQNFICFGNGPRWGAVFIFVGVGGWLKEIRKVEPSFHVAESAS</sequence>
<evidence type="ECO:0008006" key="5">
    <source>
        <dbReference type="Google" id="ProtNLM"/>
    </source>
</evidence>
<evidence type="ECO:0000256" key="2">
    <source>
        <dbReference type="SAM" id="MobiDB-lite"/>
    </source>
</evidence>
<comment type="caution">
    <text evidence="3">The sequence shown here is derived from an EMBL/GenBank/DDBJ whole genome shotgun (WGS) entry which is preliminary data.</text>
</comment>
<accession>A0A1Q8S6T9</accession>
<dbReference type="Proteomes" id="UP000186583">
    <property type="component" value="Unassembled WGS sequence"/>
</dbReference>
<protein>
    <recommendedName>
        <fullName evidence="5">BZIP domain-containing protein</fullName>
    </recommendedName>
</protein>
<dbReference type="OrthoDB" id="4737775at2759"/>
<dbReference type="CDD" id="cd14688">
    <property type="entry name" value="bZIP_YAP"/>
    <property type="match status" value="1"/>
</dbReference>
<keyword evidence="4" id="KW-1185">Reference proteome</keyword>
<feature type="compositionally biased region" description="Basic and acidic residues" evidence="2">
    <location>
        <begin position="80"/>
        <end position="98"/>
    </location>
</feature>
<reference evidence="3 4" key="1">
    <citation type="submission" date="2016-11" db="EMBL/GenBank/DDBJ databases">
        <title>Draft Genome Assembly of Colletotrichum chlorophyti a pathogen of herbaceous plants.</title>
        <authorList>
            <person name="Gan P."/>
            <person name="Narusaka M."/>
            <person name="Tsushima A."/>
            <person name="Narusaka Y."/>
            <person name="Takano Y."/>
            <person name="Shirasu K."/>
        </authorList>
    </citation>
    <scope>NUCLEOTIDE SEQUENCE [LARGE SCALE GENOMIC DNA]</scope>
    <source>
        <strain evidence="3 4">NTL11</strain>
    </source>
</reference>
<feature type="coiled-coil region" evidence="1">
    <location>
        <begin position="22"/>
        <end position="49"/>
    </location>
</feature>
<organism evidence="3 4">
    <name type="scientific">Colletotrichum chlorophyti</name>
    <dbReference type="NCBI Taxonomy" id="708187"/>
    <lineage>
        <taxon>Eukaryota</taxon>
        <taxon>Fungi</taxon>
        <taxon>Dikarya</taxon>
        <taxon>Ascomycota</taxon>
        <taxon>Pezizomycotina</taxon>
        <taxon>Sordariomycetes</taxon>
        <taxon>Hypocreomycetidae</taxon>
        <taxon>Glomerellales</taxon>
        <taxon>Glomerellaceae</taxon>
        <taxon>Colletotrichum</taxon>
    </lineage>
</organism>
<dbReference type="AlphaFoldDB" id="A0A1Q8S6T9"/>
<evidence type="ECO:0000313" key="3">
    <source>
        <dbReference type="EMBL" id="OLN97107.1"/>
    </source>
</evidence>
<evidence type="ECO:0000313" key="4">
    <source>
        <dbReference type="Proteomes" id="UP000186583"/>
    </source>
</evidence>